<protein>
    <recommendedName>
        <fullName evidence="1">VOC domain-containing protein</fullName>
    </recommendedName>
</protein>
<proteinExistence type="predicted"/>
<dbReference type="EMBL" id="OBEG01000006">
    <property type="protein sequence ID" value="SNY88347.1"/>
    <property type="molecule type" value="Genomic_DNA"/>
</dbReference>
<feature type="domain" description="VOC" evidence="1">
    <location>
        <begin position="8"/>
        <end position="124"/>
    </location>
</feature>
<dbReference type="InterPro" id="IPR029068">
    <property type="entry name" value="Glyas_Bleomycin-R_OHBP_Dase"/>
</dbReference>
<dbReference type="Pfam" id="PF00903">
    <property type="entry name" value="Glyoxalase"/>
    <property type="match status" value="2"/>
</dbReference>
<dbReference type="PANTHER" id="PTHR33993">
    <property type="entry name" value="GLYOXALASE-RELATED"/>
    <property type="match status" value="1"/>
</dbReference>
<evidence type="ECO:0000313" key="3">
    <source>
        <dbReference type="Proteomes" id="UP000219565"/>
    </source>
</evidence>
<feature type="domain" description="VOC" evidence="1">
    <location>
        <begin position="147"/>
        <end position="264"/>
    </location>
</feature>
<accession>A0A285LW28</accession>
<dbReference type="PANTHER" id="PTHR33993:SF10">
    <property type="entry name" value="CONSERVED PROTEIN"/>
    <property type="match status" value="1"/>
</dbReference>
<organism evidence="2 3">
    <name type="scientific">Nocardia amikacinitolerans</name>
    <dbReference type="NCBI Taxonomy" id="756689"/>
    <lineage>
        <taxon>Bacteria</taxon>
        <taxon>Bacillati</taxon>
        <taxon>Actinomycetota</taxon>
        <taxon>Actinomycetes</taxon>
        <taxon>Mycobacteriales</taxon>
        <taxon>Nocardiaceae</taxon>
        <taxon>Nocardia</taxon>
    </lineage>
</organism>
<dbReference type="AlphaFoldDB" id="A0A285LW28"/>
<dbReference type="OrthoDB" id="9793039at2"/>
<evidence type="ECO:0000313" key="2">
    <source>
        <dbReference type="EMBL" id="SNY88347.1"/>
    </source>
</evidence>
<sequence length="267" mass="27731">MTTPKPGDPVWVDLYTADPERSIAFYGDLFGWTVDRAGAEFGGYLTFRKDGKAVAGGMGRMDDDGDTGPDRWTVYLSAPDARAAAAAATAHGGSVIVEPMDVGDLGVMAVLADPGGAGVGVWQAGSFGGLETAALVEGGKWRDHAGAPSWFELHTRSYEGSLAFYREVFGWSDTFEMPGAPEFRYTTIHSTSPMLGGVMDASDFLPPGAPAGWTVYFGADDVDKAVAQVVALGGKVVSAAQDSPYGRMATVADPTGAIFNLGGDVAG</sequence>
<dbReference type="InterPro" id="IPR052164">
    <property type="entry name" value="Anthracycline_SecMetBiosynth"/>
</dbReference>
<dbReference type="SUPFAM" id="SSF54593">
    <property type="entry name" value="Glyoxalase/Bleomycin resistance protein/Dihydroxybiphenyl dioxygenase"/>
    <property type="match status" value="2"/>
</dbReference>
<dbReference type="Gene3D" id="3.10.180.10">
    <property type="entry name" value="2,3-Dihydroxybiphenyl 1,2-Dioxygenase, domain 1"/>
    <property type="match status" value="2"/>
</dbReference>
<name>A0A285LW28_9NOCA</name>
<keyword evidence="3" id="KW-1185">Reference proteome</keyword>
<reference evidence="2 3" key="1">
    <citation type="submission" date="2017-09" db="EMBL/GenBank/DDBJ databases">
        <authorList>
            <person name="Ehlers B."/>
            <person name="Leendertz F.H."/>
        </authorList>
    </citation>
    <scope>NUCLEOTIDE SEQUENCE [LARGE SCALE GENOMIC DNA]</scope>
    <source>
        <strain evidence="2 3">DSM 45537</strain>
    </source>
</reference>
<dbReference type="RefSeq" id="WP_097247290.1">
    <property type="nucleotide sequence ID" value="NZ_JAMTCW010000006.1"/>
</dbReference>
<dbReference type="STRING" id="1379680.GCA_001612615_01582"/>
<gene>
    <name evidence="2" type="ORF">SAMN04244553_5319</name>
</gene>
<evidence type="ECO:0000259" key="1">
    <source>
        <dbReference type="PROSITE" id="PS51819"/>
    </source>
</evidence>
<dbReference type="PROSITE" id="PS51819">
    <property type="entry name" value="VOC"/>
    <property type="match status" value="2"/>
</dbReference>
<dbReference type="Proteomes" id="UP000219565">
    <property type="component" value="Unassembled WGS sequence"/>
</dbReference>
<dbReference type="InterPro" id="IPR037523">
    <property type="entry name" value="VOC_core"/>
</dbReference>
<dbReference type="CDD" id="cd07247">
    <property type="entry name" value="SgaA_N_like"/>
    <property type="match status" value="2"/>
</dbReference>
<dbReference type="InterPro" id="IPR004360">
    <property type="entry name" value="Glyas_Fos-R_dOase_dom"/>
</dbReference>